<evidence type="ECO:0000313" key="3">
    <source>
        <dbReference type="Proteomes" id="UP000184452"/>
    </source>
</evidence>
<keyword evidence="1" id="KW-0472">Membrane</keyword>
<dbReference type="RefSeq" id="WP_073377154.1">
    <property type="nucleotide sequence ID" value="NZ_FQZK01000003.1"/>
</dbReference>
<dbReference type="Proteomes" id="UP000184452">
    <property type="component" value="Unassembled WGS sequence"/>
</dbReference>
<evidence type="ECO:0008006" key="4">
    <source>
        <dbReference type="Google" id="ProtNLM"/>
    </source>
</evidence>
<dbReference type="AlphaFoldDB" id="A0A1M6GB99"/>
<name>A0A1M6GB99_9ACTN</name>
<dbReference type="STRING" id="758803.SAMN05421803_103346"/>
<reference evidence="2 3" key="1">
    <citation type="submission" date="2016-11" db="EMBL/GenBank/DDBJ databases">
        <authorList>
            <person name="Jaros S."/>
            <person name="Januszkiewicz K."/>
            <person name="Wedrychowicz H."/>
        </authorList>
    </citation>
    <scope>NUCLEOTIDE SEQUENCE [LARGE SCALE GENOMIC DNA]</scope>
    <source>
        <strain evidence="2 3">CGMCC 4.5723</strain>
    </source>
</reference>
<feature type="transmembrane region" description="Helical" evidence="1">
    <location>
        <begin position="50"/>
        <end position="71"/>
    </location>
</feature>
<feature type="transmembrane region" description="Helical" evidence="1">
    <location>
        <begin position="83"/>
        <end position="103"/>
    </location>
</feature>
<accession>A0A1M6GB99</accession>
<organism evidence="2 3">
    <name type="scientific">Nocardiopsis flavescens</name>
    <dbReference type="NCBI Taxonomy" id="758803"/>
    <lineage>
        <taxon>Bacteria</taxon>
        <taxon>Bacillati</taxon>
        <taxon>Actinomycetota</taxon>
        <taxon>Actinomycetes</taxon>
        <taxon>Streptosporangiales</taxon>
        <taxon>Nocardiopsidaceae</taxon>
        <taxon>Nocardiopsis</taxon>
    </lineage>
</organism>
<proteinExistence type="predicted"/>
<dbReference type="OrthoDB" id="5194333at2"/>
<keyword evidence="1" id="KW-0812">Transmembrane</keyword>
<gene>
    <name evidence="2" type="ORF">SAMN05421803_103346</name>
</gene>
<keyword evidence="1" id="KW-1133">Transmembrane helix</keyword>
<protein>
    <recommendedName>
        <fullName evidence="4">DUF485 domain-containing protein</fullName>
    </recommendedName>
</protein>
<evidence type="ECO:0000313" key="2">
    <source>
        <dbReference type="EMBL" id="SHJ07258.1"/>
    </source>
</evidence>
<keyword evidence="3" id="KW-1185">Reference proteome</keyword>
<evidence type="ECO:0000256" key="1">
    <source>
        <dbReference type="SAM" id="Phobius"/>
    </source>
</evidence>
<sequence>MSPRREKLTSPQTRIALARGNRPAQHLLPIPGPVDTEAARRLFRRQRRTAVRTVALLSLLLFGMSGAFALWPQLTVLRVSGVPVSWALLVVAVYPLLFLLALWHVRSAERAEEDAAARGEGAAGKGPTEP</sequence>
<dbReference type="EMBL" id="FQZK01000003">
    <property type="protein sequence ID" value="SHJ07258.1"/>
    <property type="molecule type" value="Genomic_DNA"/>
</dbReference>